<dbReference type="PANTHER" id="PTHR35075:SF1">
    <property type="entry name" value="A-KINASE ANCHOR PROTEIN 14"/>
    <property type="match status" value="1"/>
</dbReference>
<protein>
    <submittedName>
        <fullName evidence="1">Uncharacterized protein</fullName>
    </submittedName>
</protein>
<evidence type="ECO:0000313" key="2">
    <source>
        <dbReference type="Proteomes" id="UP000694388"/>
    </source>
</evidence>
<name>A0A8C4N2V2_EPTBU</name>
<dbReference type="Proteomes" id="UP000694388">
    <property type="component" value="Unplaced"/>
</dbReference>
<evidence type="ECO:0000313" key="1">
    <source>
        <dbReference type="Ensembl" id="ENSEBUP00000000152.1"/>
    </source>
</evidence>
<accession>A0A8C4N2V2</accession>
<dbReference type="GeneTree" id="ENSGT01120000274628"/>
<organism evidence="1 2">
    <name type="scientific">Eptatretus burgeri</name>
    <name type="common">Inshore hagfish</name>
    <dbReference type="NCBI Taxonomy" id="7764"/>
    <lineage>
        <taxon>Eukaryota</taxon>
        <taxon>Metazoa</taxon>
        <taxon>Chordata</taxon>
        <taxon>Craniata</taxon>
        <taxon>Vertebrata</taxon>
        <taxon>Cyclostomata</taxon>
        <taxon>Myxini</taxon>
        <taxon>Myxiniformes</taxon>
        <taxon>Myxinidae</taxon>
        <taxon>Eptatretinae</taxon>
        <taxon>Eptatretus</taxon>
    </lineage>
</organism>
<dbReference type="InterPro" id="IPR025663">
    <property type="entry name" value="AKAP_28"/>
</dbReference>
<proteinExistence type="predicted"/>
<dbReference type="AlphaFoldDB" id="A0A8C4N2V2"/>
<dbReference type="Ensembl" id="ENSEBUT00000000441.1">
    <property type="protein sequence ID" value="ENSEBUP00000000152.1"/>
    <property type="gene ID" value="ENSEBUG00000000396.1"/>
</dbReference>
<dbReference type="Pfam" id="PF14469">
    <property type="entry name" value="AKAP28"/>
    <property type="match status" value="1"/>
</dbReference>
<reference evidence="1" key="1">
    <citation type="submission" date="2025-08" db="UniProtKB">
        <authorList>
            <consortium name="Ensembl"/>
        </authorList>
    </citation>
    <scope>IDENTIFICATION</scope>
</reference>
<keyword evidence="2" id="KW-1185">Reference proteome</keyword>
<dbReference type="GO" id="GO:0034237">
    <property type="term" value="F:protein kinase A regulatory subunit binding"/>
    <property type="evidence" value="ECO:0007669"/>
    <property type="project" value="TreeGrafter"/>
</dbReference>
<dbReference type="InterPro" id="IPR053084">
    <property type="entry name" value="AKAP"/>
</dbReference>
<dbReference type="PANTHER" id="PTHR35075">
    <property type="entry name" value="A-KINASE ANCHOR PROTEIN 14"/>
    <property type="match status" value="1"/>
</dbReference>
<reference evidence="1" key="2">
    <citation type="submission" date="2025-09" db="UniProtKB">
        <authorList>
            <consortium name="Ensembl"/>
        </authorList>
    </citation>
    <scope>IDENTIFICATION</scope>
</reference>
<sequence length="130" mass="14539">MANEETGHSDKAVMNDMLPGVEQNQEKKSASLPGPIPNVSWVSCADFTVDIGTRQIEEFIQTWTRGDHWLHCVDTLNSECGNENARYNYRVRFSTPSSEKPIPQATASVFFTIVVSLEPSDKPVDVKYGF</sequence>
<dbReference type="GO" id="GO:0005952">
    <property type="term" value="C:cAMP-dependent protein kinase complex"/>
    <property type="evidence" value="ECO:0007669"/>
    <property type="project" value="TreeGrafter"/>
</dbReference>